<keyword evidence="4 6" id="KW-1133">Transmembrane helix</keyword>
<evidence type="ECO:0000313" key="7">
    <source>
        <dbReference type="EMBL" id="POB05831.1"/>
    </source>
</evidence>
<accession>A0A2P4EZE2</accession>
<dbReference type="SUPFAM" id="SSF54523">
    <property type="entry name" value="Pili subunits"/>
    <property type="match status" value="1"/>
</dbReference>
<dbReference type="InterPro" id="IPR012902">
    <property type="entry name" value="N_methyl_site"/>
</dbReference>
<dbReference type="Proteomes" id="UP000243451">
    <property type="component" value="Unassembled WGS sequence"/>
</dbReference>
<dbReference type="Pfam" id="PF07963">
    <property type="entry name" value="N_methyl"/>
    <property type="match status" value="1"/>
</dbReference>
<protein>
    <submittedName>
        <fullName evidence="7">Type II secretion system protein GspH</fullName>
    </submittedName>
</protein>
<keyword evidence="2" id="KW-0488">Methylation</keyword>
<sequence>MSMRSDHHSAHRLQTGFTLFEVLIVLVLIGVMAGLATLSLGDGAERELRREADRLATVLKLARDELLISGGSERALGIRRDSYSMLDLVLLDDATREWQPVNDAQLGPHVVTEGLIELDFEAADQPRSLSSSRVWTPQLRLSNTGEMTPGLIVLRAREHNLERFIQVELTGHIEVFSERP</sequence>
<reference evidence="7 8" key="1">
    <citation type="submission" date="2018-01" db="EMBL/GenBank/DDBJ databases">
        <title>Draft genome of the type strain Pseudomonas oceani DSM 100277 isolated from the deep water in Okinawa trough, northwestern Pacific Ocean.</title>
        <authorList>
            <person name="Gomila M."/>
            <person name="Mulet M."/>
            <person name="Garcia-Valdes E."/>
            <person name="Lalucat J."/>
        </authorList>
    </citation>
    <scope>NUCLEOTIDE SEQUENCE [LARGE SCALE GENOMIC DNA]</scope>
    <source>
        <strain evidence="7 8">DSM 100277</strain>
    </source>
</reference>
<dbReference type="EMBL" id="PPSK01000002">
    <property type="protein sequence ID" value="POB05831.1"/>
    <property type="molecule type" value="Genomic_DNA"/>
</dbReference>
<dbReference type="AlphaFoldDB" id="A0A2P4EZE2"/>
<comment type="caution">
    <text evidence="7">The sequence shown here is derived from an EMBL/GenBank/DDBJ whole genome shotgun (WGS) entry which is preliminary data.</text>
</comment>
<evidence type="ECO:0000256" key="4">
    <source>
        <dbReference type="ARBA" id="ARBA00022989"/>
    </source>
</evidence>
<dbReference type="InterPro" id="IPR002416">
    <property type="entry name" value="T2SS_protein-GspH"/>
</dbReference>
<dbReference type="GO" id="GO:0015627">
    <property type="term" value="C:type II protein secretion system complex"/>
    <property type="evidence" value="ECO:0007669"/>
    <property type="project" value="InterPro"/>
</dbReference>
<name>A0A2P4EZE2_9GAMM</name>
<dbReference type="NCBIfam" id="TIGR02532">
    <property type="entry name" value="IV_pilin_GFxxxE"/>
    <property type="match status" value="1"/>
</dbReference>
<keyword evidence="5 6" id="KW-0472">Membrane</keyword>
<keyword evidence="3 6" id="KW-0812">Transmembrane</keyword>
<evidence type="ECO:0000256" key="6">
    <source>
        <dbReference type="SAM" id="Phobius"/>
    </source>
</evidence>
<organism evidence="7 8">
    <name type="scientific">Halopseudomonas oceani</name>
    <dbReference type="NCBI Taxonomy" id="1708783"/>
    <lineage>
        <taxon>Bacteria</taxon>
        <taxon>Pseudomonadati</taxon>
        <taxon>Pseudomonadota</taxon>
        <taxon>Gammaproteobacteria</taxon>
        <taxon>Pseudomonadales</taxon>
        <taxon>Pseudomonadaceae</taxon>
        <taxon>Halopseudomonas</taxon>
    </lineage>
</organism>
<dbReference type="PRINTS" id="PR00885">
    <property type="entry name" value="BCTERIALGSPH"/>
</dbReference>
<comment type="subcellular location">
    <subcellularLocation>
        <location evidence="1">Membrane</location>
        <topology evidence="1">Single-pass membrane protein</topology>
    </subcellularLocation>
</comment>
<keyword evidence="8" id="KW-1185">Reference proteome</keyword>
<proteinExistence type="predicted"/>
<dbReference type="GO" id="GO:0015628">
    <property type="term" value="P:protein secretion by the type II secretion system"/>
    <property type="evidence" value="ECO:0007669"/>
    <property type="project" value="InterPro"/>
</dbReference>
<evidence type="ECO:0000256" key="3">
    <source>
        <dbReference type="ARBA" id="ARBA00022692"/>
    </source>
</evidence>
<gene>
    <name evidence="7" type="primary">gspH</name>
    <name evidence="7" type="ORF">C1949_03880</name>
</gene>
<dbReference type="OrthoDB" id="7024399at2"/>
<dbReference type="GO" id="GO:0016020">
    <property type="term" value="C:membrane"/>
    <property type="evidence" value="ECO:0007669"/>
    <property type="project" value="UniProtKB-SubCell"/>
</dbReference>
<dbReference type="InterPro" id="IPR045584">
    <property type="entry name" value="Pilin-like"/>
</dbReference>
<dbReference type="Gene3D" id="3.55.40.10">
    <property type="entry name" value="minor pseudopilin epsh domain"/>
    <property type="match status" value="1"/>
</dbReference>
<dbReference type="RefSeq" id="WP_104737151.1">
    <property type="nucleotide sequence ID" value="NZ_BMHR01000004.1"/>
</dbReference>
<evidence type="ECO:0000256" key="2">
    <source>
        <dbReference type="ARBA" id="ARBA00022481"/>
    </source>
</evidence>
<feature type="transmembrane region" description="Helical" evidence="6">
    <location>
        <begin position="20"/>
        <end position="40"/>
    </location>
</feature>
<evidence type="ECO:0000256" key="1">
    <source>
        <dbReference type="ARBA" id="ARBA00004167"/>
    </source>
</evidence>
<evidence type="ECO:0000313" key="8">
    <source>
        <dbReference type="Proteomes" id="UP000243451"/>
    </source>
</evidence>
<evidence type="ECO:0000256" key="5">
    <source>
        <dbReference type="ARBA" id="ARBA00023136"/>
    </source>
</evidence>